<dbReference type="EMBL" id="BMKS01000002">
    <property type="protein sequence ID" value="GGG23648.1"/>
    <property type="molecule type" value="Genomic_DNA"/>
</dbReference>
<proteinExistence type="predicted"/>
<keyword evidence="2" id="KW-0378">Hydrolase</keyword>
<dbReference type="Pfam" id="PF00561">
    <property type="entry name" value="Abhydrolase_1"/>
    <property type="match status" value="1"/>
</dbReference>
<sequence>MRVTNQHHFAAADGKRIAYYVDDFTDPWRNPPPILLLHSAMGNSRRFYAMVPLLARRHPVVRMDLRGHGGSDTPRPDEPFSLELLTADAIALLDHLGIAKAHIVGNSAGGYVAQQIAIHHPDRALSLATYGSTPGLDPAALDWLPQMEKEGYTPFLARTIHMRFDLKTTDPGLVQWFLKQTAECDPAFVARFIRHMASRSWAEDLTRIRCPTLVVYPGEETVGGTDGYEPYRRNVRDLRIIAYEHMPHNICDMAPERCAADLLRFLGERFG</sequence>
<dbReference type="GO" id="GO:0016787">
    <property type="term" value="F:hydrolase activity"/>
    <property type="evidence" value="ECO:0007669"/>
    <property type="project" value="UniProtKB-KW"/>
</dbReference>
<dbReference type="AlphaFoldDB" id="A0A8J2Z932"/>
<dbReference type="InterPro" id="IPR050266">
    <property type="entry name" value="AB_hydrolase_sf"/>
</dbReference>
<keyword evidence="3" id="KW-1185">Reference proteome</keyword>
<dbReference type="Proteomes" id="UP000597507">
    <property type="component" value="Unassembled WGS sequence"/>
</dbReference>
<comment type="caution">
    <text evidence="2">The sequence shown here is derived from an EMBL/GenBank/DDBJ whole genome shotgun (WGS) entry which is preliminary data.</text>
</comment>
<protein>
    <submittedName>
        <fullName evidence="2">Alpha/beta hydrolase</fullName>
    </submittedName>
</protein>
<dbReference type="InterPro" id="IPR029058">
    <property type="entry name" value="AB_hydrolase_fold"/>
</dbReference>
<evidence type="ECO:0000313" key="3">
    <source>
        <dbReference type="Proteomes" id="UP000597507"/>
    </source>
</evidence>
<dbReference type="PRINTS" id="PR00111">
    <property type="entry name" value="ABHYDROLASE"/>
</dbReference>
<organism evidence="2 3">
    <name type="scientific">Caldovatus sediminis</name>
    <dbReference type="NCBI Taxonomy" id="2041189"/>
    <lineage>
        <taxon>Bacteria</taxon>
        <taxon>Pseudomonadati</taxon>
        <taxon>Pseudomonadota</taxon>
        <taxon>Alphaproteobacteria</taxon>
        <taxon>Acetobacterales</taxon>
        <taxon>Roseomonadaceae</taxon>
        <taxon>Caldovatus</taxon>
    </lineage>
</organism>
<accession>A0A8J2Z932</accession>
<name>A0A8J2Z932_9PROT</name>
<dbReference type="Gene3D" id="3.40.50.1820">
    <property type="entry name" value="alpha/beta hydrolase"/>
    <property type="match status" value="1"/>
</dbReference>
<dbReference type="PANTHER" id="PTHR43798:SF33">
    <property type="entry name" value="HYDROLASE, PUTATIVE (AFU_ORTHOLOGUE AFUA_2G14860)-RELATED"/>
    <property type="match status" value="1"/>
</dbReference>
<dbReference type="SUPFAM" id="SSF53474">
    <property type="entry name" value="alpha/beta-Hydrolases"/>
    <property type="match status" value="1"/>
</dbReference>
<dbReference type="GO" id="GO:0016020">
    <property type="term" value="C:membrane"/>
    <property type="evidence" value="ECO:0007669"/>
    <property type="project" value="TreeGrafter"/>
</dbReference>
<evidence type="ECO:0000259" key="1">
    <source>
        <dbReference type="Pfam" id="PF00561"/>
    </source>
</evidence>
<gene>
    <name evidence="2" type="ORF">GCM10010964_09750</name>
</gene>
<evidence type="ECO:0000313" key="2">
    <source>
        <dbReference type="EMBL" id="GGG23648.1"/>
    </source>
</evidence>
<dbReference type="InterPro" id="IPR000073">
    <property type="entry name" value="AB_hydrolase_1"/>
</dbReference>
<dbReference type="RefSeq" id="WP_188898866.1">
    <property type="nucleotide sequence ID" value="NZ_BMKS01000002.1"/>
</dbReference>
<feature type="domain" description="AB hydrolase-1" evidence="1">
    <location>
        <begin position="32"/>
        <end position="196"/>
    </location>
</feature>
<reference evidence="2 3" key="1">
    <citation type="journal article" date="2014" name="Int. J. Syst. Evol. Microbiol.">
        <title>Complete genome sequence of Corynebacterium casei LMG S-19264T (=DSM 44701T), isolated from a smear-ripened cheese.</title>
        <authorList>
            <consortium name="US DOE Joint Genome Institute (JGI-PGF)"/>
            <person name="Walter F."/>
            <person name="Albersmeier A."/>
            <person name="Kalinowski J."/>
            <person name="Ruckert C."/>
        </authorList>
    </citation>
    <scope>NUCLEOTIDE SEQUENCE [LARGE SCALE GENOMIC DNA]</scope>
    <source>
        <strain evidence="2 3">CGMCC 1.16330</strain>
    </source>
</reference>
<dbReference type="PANTHER" id="PTHR43798">
    <property type="entry name" value="MONOACYLGLYCEROL LIPASE"/>
    <property type="match status" value="1"/>
</dbReference>